<evidence type="ECO:0000313" key="5">
    <source>
        <dbReference type="EMBL" id="MBB4844292.1"/>
    </source>
</evidence>
<dbReference type="Gene3D" id="3.40.50.300">
    <property type="entry name" value="P-loop containing nucleotide triphosphate hydrolases"/>
    <property type="match status" value="1"/>
</dbReference>
<dbReference type="SUPFAM" id="SSF52540">
    <property type="entry name" value="P-loop containing nucleoside triphosphate hydrolases"/>
    <property type="match status" value="1"/>
</dbReference>
<name>A0A840LCB4_9BURK</name>
<evidence type="ECO:0000259" key="4">
    <source>
        <dbReference type="Pfam" id="PF06414"/>
    </source>
</evidence>
<keyword evidence="2" id="KW-0067">ATP-binding</keyword>
<gene>
    <name evidence="5" type="ORF">HNP55_002828</name>
</gene>
<dbReference type="GO" id="GO:0005524">
    <property type="term" value="F:ATP binding"/>
    <property type="evidence" value="ECO:0007669"/>
    <property type="project" value="UniProtKB-KW"/>
</dbReference>
<dbReference type="PANTHER" id="PTHR39206:SF1">
    <property type="entry name" value="SLL8004 PROTEIN"/>
    <property type="match status" value="1"/>
</dbReference>
<dbReference type="Pfam" id="PF06414">
    <property type="entry name" value="Zeta_toxin"/>
    <property type="match status" value="1"/>
</dbReference>
<protein>
    <submittedName>
        <fullName evidence="5">Putative ABC-type ATPase</fullName>
    </submittedName>
</protein>
<organism evidence="5 6">
    <name type="scientific">Roseateles oligotrophus</name>
    <dbReference type="NCBI Taxonomy" id="1769250"/>
    <lineage>
        <taxon>Bacteria</taxon>
        <taxon>Pseudomonadati</taxon>
        <taxon>Pseudomonadota</taxon>
        <taxon>Betaproteobacteria</taxon>
        <taxon>Burkholderiales</taxon>
        <taxon>Sphaerotilaceae</taxon>
        <taxon>Roseateles</taxon>
    </lineage>
</organism>
<feature type="domain" description="Zeta toxin" evidence="4">
    <location>
        <begin position="129"/>
        <end position="232"/>
    </location>
</feature>
<dbReference type="GO" id="GO:0016301">
    <property type="term" value="F:kinase activity"/>
    <property type="evidence" value="ECO:0007669"/>
    <property type="project" value="InterPro"/>
</dbReference>
<dbReference type="AlphaFoldDB" id="A0A840LCB4"/>
<keyword evidence="6" id="KW-1185">Reference proteome</keyword>
<accession>A0A840LCB4</accession>
<feature type="compositionally biased region" description="Acidic residues" evidence="3">
    <location>
        <begin position="1"/>
        <end position="10"/>
    </location>
</feature>
<dbReference type="Proteomes" id="UP000562027">
    <property type="component" value="Unassembled WGS sequence"/>
</dbReference>
<dbReference type="InterPro" id="IPR010488">
    <property type="entry name" value="Zeta_toxin_domain"/>
</dbReference>
<dbReference type="PANTHER" id="PTHR39206">
    <property type="entry name" value="SLL8004 PROTEIN"/>
    <property type="match status" value="1"/>
</dbReference>
<evidence type="ECO:0000313" key="6">
    <source>
        <dbReference type="Proteomes" id="UP000562027"/>
    </source>
</evidence>
<reference evidence="5 6" key="1">
    <citation type="submission" date="2020-08" db="EMBL/GenBank/DDBJ databases">
        <title>Functional genomics of gut bacteria from endangered species of beetles.</title>
        <authorList>
            <person name="Carlos-Shanley C."/>
        </authorList>
    </citation>
    <scope>NUCLEOTIDE SEQUENCE [LARGE SCALE GENOMIC DNA]</scope>
    <source>
        <strain evidence="5 6">S00239</strain>
    </source>
</reference>
<dbReference type="InterPro" id="IPR027417">
    <property type="entry name" value="P-loop_NTPase"/>
</dbReference>
<comment type="caution">
    <text evidence="5">The sequence shown here is derived from an EMBL/GenBank/DDBJ whole genome shotgun (WGS) entry which is preliminary data.</text>
</comment>
<sequence>MQSQASDDDPADAKPVKPAQAARPRLRVLAGPNGSGKSTIQGELKPEWLGAFVNADEIERALRSSAGELSLAKLGIKAKPVVVRRRLEKYIRQSKFAEGLGLHSLLGTMSVDSSLTLRLPGPFDSYLASVLADAIRRELLDEGKTFTFETVMSSRDKIDFMREARERGYRVYLYFVATDDPEINLDRVQRRVMLGGHPVPEEKVRKRYRESIQLMTEACEVAHRAYIFDNSGSKHKLLVEVEDLPDGVTVTLHTSRLNPWFVDTQLWRSFS</sequence>
<evidence type="ECO:0000256" key="3">
    <source>
        <dbReference type="SAM" id="MobiDB-lite"/>
    </source>
</evidence>
<proteinExistence type="predicted"/>
<evidence type="ECO:0000256" key="1">
    <source>
        <dbReference type="ARBA" id="ARBA00022741"/>
    </source>
</evidence>
<evidence type="ECO:0000256" key="2">
    <source>
        <dbReference type="ARBA" id="ARBA00022840"/>
    </source>
</evidence>
<keyword evidence="1" id="KW-0547">Nucleotide-binding</keyword>
<dbReference type="EMBL" id="JACHLP010000005">
    <property type="protein sequence ID" value="MBB4844292.1"/>
    <property type="molecule type" value="Genomic_DNA"/>
</dbReference>
<feature type="region of interest" description="Disordered" evidence="3">
    <location>
        <begin position="1"/>
        <end position="40"/>
    </location>
</feature>